<evidence type="ECO:0000313" key="4">
    <source>
        <dbReference type="Proteomes" id="UP000756921"/>
    </source>
</evidence>
<dbReference type="AlphaFoldDB" id="A0A9P6KKG8"/>
<proteinExistence type="predicted"/>
<sequence>MSFPNQQGINEVKAFFANLSDAEVLMFCCNLNRDQYPNAPPLAACAVVVCLDTEGWDADSNALKEVGVNTFESRDMTANASPGPWGENILNKVYFYFARVQKHAHLRNKNFSAGHPDTNRFGLQRFLTDDEMVNFLTSAFEWPLDADAEDGRVCPVVLLGHALQNDVGKVEKLLGFTARNVVREVDTQAIARQVGHWNHPSNDIGLQRLVGNMGFAFRDPHTASNDAAYTTISAIQLIIDAAFKGTGHPRTLQSVIDNLERMSKYHVWSHGEEKYCFRCGHHGHCEHNGGPNGGRCLKRVYCDWCFEHHPKAHRGHRTAVCVMKAFESSNSSRPGRRHRKRGGPGVAGEGRNQGVQDATALVANDFPQLPPADGPSFNARKHPDVARTQLLKPAGQRLRGILPPVQPGRRQHPGFVPPPALPCLKAAGQTLQSGCPPTSAGAAFTLSKKVRPRRPRAGNVPGQAPRSAVGQPQRKRNNNNRRREHSNPFEDPVRLDRNNEG</sequence>
<evidence type="ECO:0000259" key="2">
    <source>
        <dbReference type="Pfam" id="PF21762"/>
    </source>
</evidence>
<comment type="caution">
    <text evidence="3">The sequence shown here is derived from an EMBL/GenBank/DDBJ whole genome shotgun (WGS) entry which is preliminary data.</text>
</comment>
<dbReference type="InterPro" id="IPR048519">
    <property type="entry name" value="Gfd2/YDR514C-like_C"/>
</dbReference>
<dbReference type="OrthoDB" id="5953249at2759"/>
<dbReference type="InterPro" id="IPR040151">
    <property type="entry name" value="Gfd2/YDR514C-like"/>
</dbReference>
<dbReference type="GO" id="GO:0005634">
    <property type="term" value="C:nucleus"/>
    <property type="evidence" value="ECO:0007669"/>
    <property type="project" value="TreeGrafter"/>
</dbReference>
<evidence type="ECO:0000313" key="3">
    <source>
        <dbReference type="EMBL" id="KAF9729596.1"/>
    </source>
</evidence>
<dbReference type="PANTHER" id="PTHR28083:SF1">
    <property type="entry name" value="GOOD FOR FULL DBP5 ACTIVITY PROTEIN 2"/>
    <property type="match status" value="1"/>
</dbReference>
<feature type="domain" description="Gfd2/YDR514C-like C-terminal" evidence="2">
    <location>
        <begin position="47"/>
        <end position="236"/>
    </location>
</feature>
<gene>
    <name evidence="3" type="ORF">PMIN01_12460</name>
</gene>
<accession>A0A9P6KKG8</accession>
<dbReference type="Pfam" id="PF21762">
    <property type="entry name" value="DEDDh_C"/>
    <property type="match status" value="1"/>
</dbReference>
<feature type="compositionally biased region" description="Basic residues" evidence="1">
    <location>
        <begin position="473"/>
        <end position="484"/>
    </location>
</feature>
<feature type="compositionally biased region" description="Basic and acidic residues" evidence="1">
    <location>
        <begin position="485"/>
        <end position="501"/>
    </location>
</feature>
<keyword evidence="4" id="KW-1185">Reference proteome</keyword>
<protein>
    <submittedName>
        <fullName evidence="3">QDE-2-interacting protein</fullName>
    </submittedName>
</protein>
<dbReference type="Proteomes" id="UP000756921">
    <property type="component" value="Unassembled WGS sequence"/>
</dbReference>
<organism evidence="3 4">
    <name type="scientific">Paraphaeosphaeria minitans</name>
    <dbReference type="NCBI Taxonomy" id="565426"/>
    <lineage>
        <taxon>Eukaryota</taxon>
        <taxon>Fungi</taxon>
        <taxon>Dikarya</taxon>
        <taxon>Ascomycota</taxon>
        <taxon>Pezizomycotina</taxon>
        <taxon>Dothideomycetes</taxon>
        <taxon>Pleosporomycetidae</taxon>
        <taxon>Pleosporales</taxon>
        <taxon>Massarineae</taxon>
        <taxon>Didymosphaeriaceae</taxon>
        <taxon>Paraphaeosphaeria</taxon>
    </lineage>
</organism>
<name>A0A9P6KKG8_9PLEO</name>
<evidence type="ECO:0000256" key="1">
    <source>
        <dbReference type="SAM" id="MobiDB-lite"/>
    </source>
</evidence>
<dbReference type="PANTHER" id="PTHR28083">
    <property type="entry name" value="GOOD FOR FULL DBP5 ACTIVITY PROTEIN 2"/>
    <property type="match status" value="1"/>
</dbReference>
<dbReference type="EMBL" id="WJXW01000016">
    <property type="protein sequence ID" value="KAF9729596.1"/>
    <property type="molecule type" value="Genomic_DNA"/>
</dbReference>
<feature type="region of interest" description="Disordered" evidence="1">
    <location>
        <begin position="442"/>
        <end position="501"/>
    </location>
</feature>
<reference evidence="3" key="1">
    <citation type="journal article" date="2020" name="Mol. Plant Microbe Interact.">
        <title>Genome Sequence of the Biocontrol Agent Coniothyrium minitans strain Conio (IMI 134523).</title>
        <authorList>
            <person name="Patel D."/>
            <person name="Shittu T.A."/>
            <person name="Baroncelli R."/>
            <person name="Muthumeenakshi S."/>
            <person name="Osborne T.H."/>
            <person name="Janganan T.K."/>
            <person name="Sreenivasaprasad S."/>
        </authorList>
    </citation>
    <scope>NUCLEOTIDE SEQUENCE</scope>
    <source>
        <strain evidence="3">Conio</strain>
    </source>
</reference>
<feature type="region of interest" description="Disordered" evidence="1">
    <location>
        <begin position="327"/>
        <end position="352"/>
    </location>
</feature>